<evidence type="ECO:0000256" key="1">
    <source>
        <dbReference type="ARBA" id="ARBA00004141"/>
    </source>
</evidence>
<evidence type="ECO:0000256" key="2">
    <source>
        <dbReference type="ARBA" id="ARBA00022692"/>
    </source>
</evidence>
<dbReference type="Pfam" id="PF08592">
    <property type="entry name" value="Anthrone_oxy"/>
    <property type="match status" value="1"/>
</dbReference>
<keyword evidence="8" id="KW-1185">Reference proteome</keyword>
<evidence type="ECO:0000256" key="3">
    <source>
        <dbReference type="ARBA" id="ARBA00022989"/>
    </source>
</evidence>
<evidence type="ECO:0008006" key="9">
    <source>
        <dbReference type="Google" id="ProtNLM"/>
    </source>
</evidence>
<sequence length="160" mass="17165">MPGLTFSDTAAVVGSISSLLLAGVNFSASQLTLPILYRIPDETSTSIFEELFYRGGMVIVPLTLFATLCTGTTAYLEPTARSGYTAAAVASFASLPFTGLYMRPTIQRLLKLANDEKVRQKADANEAVSLLKRWRWMNFVRAALALVGGAVGLAVLLGAW</sequence>
<comment type="caution">
    <text evidence="7">The sequence shown here is derived from an EMBL/GenBank/DDBJ whole genome shotgun (WGS) entry which is preliminary data.</text>
</comment>
<evidence type="ECO:0000256" key="6">
    <source>
        <dbReference type="SAM" id="Phobius"/>
    </source>
</evidence>
<protein>
    <recommendedName>
        <fullName evidence="9">DUF1772 domain-containing protein</fullName>
    </recommendedName>
</protein>
<keyword evidence="3 6" id="KW-1133">Transmembrane helix</keyword>
<comment type="similarity">
    <text evidence="5">Belongs to the anthrone oxygenase family.</text>
</comment>
<dbReference type="EMBL" id="MU404350">
    <property type="protein sequence ID" value="KAI1618116.1"/>
    <property type="molecule type" value="Genomic_DNA"/>
</dbReference>
<dbReference type="PANTHER" id="PTHR35042">
    <property type="entry name" value="ANTHRONE OXYGENASE ENCC"/>
    <property type="match status" value="1"/>
</dbReference>
<comment type="subcellular location">
    <subcellularLocation>
        <location evidence="1">Membrane</location>
        <topology evidence="1">Multi-pass membrane protein</topology>
    </subcellularLocation>
</comment>
<name>A0AAN6E4T6_9EURO</name>
<feature type="transmembrane region" description="Helical" evidence="6">
    <location>
        <begin position="139"/>
        <end position="159"/>
    </location>
</feature>
<accession>A0AAN6E4T6</accession>
<evidence type="ECO:0000256" key="4">
    <source>
        <dbReference type="ARBA" id="ARBA00023136"/>
    </source>
</evidence>
<dbReference type="AlphaFoldDB" id="A0AAN6E4T6"/>
<evidence type="ECO:0000313" key="7">
    <source>
        <dbReference type="EMBL" id="KAI1618116.1"/>
    </source>
</evidence>
<feature type="transmembrane region" description="Helical" evidence="6">
    <location>
        <begin position="51"/>
        <end position="76"/>
    </location>
</feature>
<dbReference type="InterPro" id="IPR013901">
    <property type="entry name" value="Anthrone_oxy"/>
</dbReference>
<dbReference type="PANTHER" id="PTHR35042:SF1">
    <property type="entry name" value="DUF1772-DOMAIN-CONTAINING PROTEIN"/>
    <property type="match status" value="1"/>
</dbReference>
<organism evidence="7 8">
    <name type="scientific">Exophiala viscosa</name>
    <dbReference type="NCBI Taxonomy" id="2486360"/>
    <lineage>
        <taxon>Eukaryota</taxon>
        <taxon>Fungi</taxon>
        <taxon>Dikarya</taxon>
        <taxon>Ascomycota</taxon>
        <taxon>Pezizomycotina</taxon>
        <taxon>Eurotiomycetes</taxon>
        <taxon>Chaetothyriomycetidae</taxon>
        <taxon>Chaetothyriales</taxon>
        <taxon>Herpotrichiellaceae</taxon>
        <taxon>Exophiala</taxon>
    </lineage>
</organism>
<gene>
    <name evidence="7" type="ORF">EDD36DRAFT_22456</name>
</gene>
<keyword evidence="2 6" id="KW-0812">Transmembrane</keyword>
<evidence type="ECO:0000313" key="8">
    <source>
        <dbReference type="Proteomes" id="UP001203852"/>
    </source>
</evidence>
<keyword evidence="4 6" id="KW-0472">Membrane</keyword>
<dbReference type="GO" id="GO:0016020">
    <property type="term" value="C:membrane"/>
    <property type="evidence" value="ECO:0007669"/>
    <property type="project" value="UniProtKB-SubCell"/>
</dbReference>
<evidence type="ECO:0000256" key="5">
    <source>
        <dbReference type="ARBA" id="ARBA00034313"/>
    </source>
</evidence>
<proteinExistence type="inferred from homology"/>
<reference evidence="7" key="1">
    <citation type="journal article" date="2022" name="bioRxiv">
        <title>Deciphering the potential niche of two novel black yeast fungi from a biological soil crust based on their genomes, phenotypes, and melanin regulation.</title>
        <authorList>
            <consortium name="DOE Joint Genome Institute"/>
            <person name="Carr E.C."/>
            <person name="Barton Q."/>
            <person name="Grambo S."/>
            <person name="Sullivan M."/>
            <person name="Renfro C.M."/>
            <person name="Kuo A."/>
            <person name="Pangilinan J."/>
            <person name="Lipzen A."/>
            <person name="Keymanesh K."/>
            <person name="Savage E."/>
            <person name="Barry K."/>
            <person name="Grigoriev I.V."/>
            <person name="Riekhof W.R."/>
            <person name="Harris S.S."/>
        </authorList>
    </citation>
    <scope>NUCLEOTIDE SEQUENCE</scope>
    <source>
        <strain evidence="7">JF 03-4F</strain>
    </source>
</reference>
<dbReference type="Proteomes" id="UP001203852">
    <property type="component" value="Unassembled WGS sequence"/>
</dbReference>
<feature type="transmembrane region" description="Helical" evidence="6">
    <location>
        <begin position="12"/>
        <end position="39"/>
    </location>
</feature>
<feature type="transmembrane region" description="Helical" evidence="6">
    <location>
        <begin position="82"/>
        <end position="102"/>
    </location>
</feature>